<name>A0AAV7K0T0_9METZ</name>
<keyword evidence="3" id="KW-1185">Reference proteome</keyword>
<dbReference type="Pfam" id="PF07096">
    <property type="entry name" value="DUF1358"/>
    <property type="match status" value="1"/>
</dbReference>
<evidence type="ECO:0008006" key="4">
    <source>
        <dbReference type="Google" id="ProtNLM"/>
    </source>
</evidence>
<keyword evidence="1" id="KW-0472">Membrane</keyword>
<reference evidence="2 3" key="1">
    <citation type="journal article" date="2023" name="BMC Biol.">
        <title>The compact genome of the sponge Oopsacas minuta (Hexactinellida) is lacking key metazoan core genes.</title>
        <authorList>
            <person name="Santini S."/>
            <person name="Schenkelaars Q."/>
            <person name="Jourda C."/>
            <person name="Duchesne M."/>
            <person name="Belahbib H."/>
            <person name="Rocher C."/>
            <person name="Selva M."/>
            <person name="Riesgo A."/>
            <person name="Vervoort M."/>
            <person name="Leys S.P."/>
            <person name="Kodjabachian L."/>
            <person name="Le Bivic A."/>
            <person name="Borchiellini C."/>
            <person name="Claverie J.M."/>
            <person name="Renard E."/>
        </authorList>
    </citation>
    <scope>NUCLEOTIDE SEQUENCE [LARGE SCALE GENOMIC DNA]</scope>
    <source>
        <strain evidence="2">SPO-2</strain>
    </source>
</reference>
<evidence type="ECO:0000313" key="3">
    <source>
        <dbReference type="Proteomes" id="UP001165289"/>
    </source>
</evidence>
<organism evidence="2 3">
    <name type="scientific">Oopsacas minuta</name>
    <dbReference type="NCBI Taxonomy" id="111878"/>
    <lineage>
        <taxon>Eukaryota</taxon>
        <taxon>Metazoa</taxon>
        <taxon>Porifera</taxon>
        <taxon>Hexactinellida</taxon>
        <taxon>Hexasterophora</taxon>
        <taxon>Lyssacinosida</taxon>
        <taxon>Leucopsacidae</taxon>
        <taxon>Oopsacas</taxon>
    </lineage>
</organism>
<comment type="caution">
    <text evidence="2">The sequence shown here is derived from an EMBL/GenBank/DDBJ whole genome shotgun (WGS) entry which is preliminary data.</text>
</comment>
<sequence>MDDKDEAVSPEKKGGRGLGIFLLVGTSVALFGGFVVAKKPEEQIVSPEYEPPTKFALRALKWATLLTLSGAGLIGGAVCWYLDVRNIPEFSVRMNQIISPIFKSIDRNFPKTVLNHQYGVLNPNKPGFEEMESSGNETSKD</sequence>
<evidence type="ECO:0000256" key="1">
    <source>
        <dbReference type="SAM" id="Phobius"/>
    </source>
</evidence>
<protein>
    <recommendedName>
        <fullName evidence="4">Transmembrane protein 242</fullName>
    </recommendedName>
</protein>
<evidence type="ECO:0000313" key="2">
    <source>
        <dbReference type="EMBL" id="KAI6654797.1"/>
    </source>
</evidence>
<dbReference type="AlphaFoldDB" id="A0AAV7K0T0"/>
<feature type="transmembrane region" description="Helical" evidence="1">
    <location>
        <begin position="62"/>
        <end position="84"/>
    </location>
</feature>
<keyword evidence="1" id="KW-1133">Transmembrane helix</keyword>
<proteinExistence type="predicted"/>
<dbReference type="EMBL" id="JAKMXF010000221">
    <property type="protein sequence ID" value="KAI6654797.1"/>
    <property type="molecule type" value="Genomic_DNA"/>
</dbReference>
<accession>A0AAV7K0T0</accession>
<keyword evidence="1" id="KW-0812">Transmembrane</keyword>
<dbReference type="InterPro" id="IPR009792">
    <property type="entry name" value="TMEM242"/>
</dbReference>
<feature type="transmembrane region" description="Helical" evidence="1">
    <location>
        <begin position="18"/>
        <end position="37"/>
    </location>
</feature>
<dbReference type="Proteomes" id="UP001165289">
    <property type="component" value="Unassembled WGS sequence"/>
</dbReference>
<gene>
    <name evidence="2" type="ORF">LOD99_2676</name>
</gene>